<proteinExistence type="predicted"/>
<dbReference type="EMBL" id="LAZR01009295">
    <property type="protein sequence ID" value="KKM73489.1"/>
    <property type="molecule type" value="Genomic_DNA"/>
</dbReference>
<name>A0A0F9JUL6_9ZZZZ</name>
<reference evidence="1" key="1">
    <citation type="journal article" date="2015" name="Nature">
        <title>Complex archaea that bridge the gap between prokaryotes and eukaryotes.</title>
        <authorList>
            <person name="Spang A."/>
            <person name="Saw J.H."/>
            <person name="Jorgensen S.L."/>
            <person name="Zaremba-Niedzwiedzka K."/>
            <person name="Martijn J."/>
            <person name="Lind A.E."/>
            <person name="van Eijk R."/>
            <person name="Schleper C."/>
            <person name="Guy L."/>
            <person name="Ettema T.J."/>
        </authorList>
    </citation>
    <scope>NUCLEOTIDE SEQUENCE</scope>
</reference>
<comment type="caution">
    <text evidence="1">The sequence shown here is derived from an EMBL/GenBank/DDBJ whole genome shotgun (WGS) entry which is preliminary data.</text>
</comment>
<evidence type="ECO:0000313" key="1">
    <source>
        <dbReference type="EMBL" id="KKM73489.1"/>
    </source>
</evidence>
<dbReference type="AlphaFoldDB" id="A0A0F9JUL6"/>
<gene>
    <name evidence="1" type="ORF">LCGC14_1410020</name>
</gene>
<protein>
    <submittedName>
        <fullName evidence="1">Uncharacterized protein</fullName>
    </submittedName>
</protein>
<organism evidence="1">
    <name type="scientific">marine sediment metagenome</name>
    <dbReference type="NCBI Taxonomy" id="412755"/>
    <lineage>
        <taxon>unclassified sequences</taxon>
        <taxon>metagenomes</taxon>
        <taxon>ecological metagenomes</taxon>
    </lineage>
</organism>
<sequence length="273" mass="28795">MGFSAAINSHEKAFSVITEFVWFEGDGALKEGQGVCYNWDYGTAADTDGRRGNRVELPAILNAPYFAGVADKVYAAQTGGQFITINKPGSYCNVWSSFNNVIGVGVSTFEVGTGGSGAGFFGRAGFPGKGSFTPLQTIDRSTPGLCFGYLQDGEQSGGIEVITPLAGSPVAIVLMVGGVTYLIGTVTIATQDHTFTLADGTYPRQRKGFICEGTYSSFEVEVTVTSGELTSGGTNLATVSFNADLEEMTLTWHGFDTNTKWVVDHYVGAALTA</sequence>
<accession>A0A0F9JUL6</accession>